<accession>H8FP46</accession>
<name>H8FP46_MAGML</name>
<evidence type="ECO:0000313" key="2">
    <source>
        <dbReference type="Proteomes" id="UP000004169"/>
    </source>
</evidence>
<dbReference type="RefSeq" id="WP_002726133.1">
    <property type="nucleotide sequence ID" value="NZ_CAHP01000010.1"/>
</dbReference>
<dbReference type="eggNOG" id="ENOG5033ABV">
    <property type="taxonomic scope" value="Bacteria"/>
</dbReference>
<dbReference type="InterPro" id="IPR025427">
    <property type="entry name" value="DUF4160"/>
</dbReference>
<protein>
    <recommendedName>
        <fullName evidence="3">DUF4160 domain-containing protein</fullName>
    </recommendedName>
</protein>
<evidence type="ECO:0008006" key="3">
    <source>
        <dbReference type="Google" id="ProtNLM"/>
    </source>
</evidence>
<dbReference type="OrthoDB" id="122670at2"/>
<proteinExistence type="predicted"/>
<organism evidence="1 2">
    <name type="scientific">Magnetospirillum molischianum DSM 120</name>
    <dbReference type="NCBI Taxonomy" id="1150626"/>
    <lineage>
        <taxon>Bacteria</taxon>
        <taxon>Pseudomonadati</taxon>
        <taxon>Pseudomonadota</taxon>
        <taxon>Alphaproteobacteria</taxon>
        <taxon>Rhodospirillales</taxon>
        <taxon>Rhodospirillaceae</taxon>
        <taxon>Magnetospirillum</taxon>
    </lineage>
</organism>
<sequence>MPTLLVFNGFKLRLYFGDHGVPHVHLISADCAAVIAIETGEVITGDAPAAALETAHAYVAANRDALLTLWRK</sequence>
<reference evidence="1 2" key="1">
    <citation type="journal article" date="2012" name="J. Bacteriol.">
        <title>Draft Genome Sequence of the Purple Photosynthetic Bacterium Phaeospirillum molischianum DSM120, a Particularly Versatile Bacterium.</title>
        <authorList>
            <person name="Duquesne K."/>
            <person name="Prima V."/>
            <person name="Ji B."/>
            <person name="Rouy Z."/>
            <person name="Medigue C."/>
            <person name="Talla E."/>
            <person name="Sturgis J.N."/>
        </authorList>
    </citation>
    <scope>NUCLEOTIDE SEQUENCE [LARGE SCALE GENOMIC DNA]</scope>
    <source>
        <strain evidence="2">DSM120</strain>
    </source>
</reference>
<gene>
    <name evidence="1" type="ORF">PHAMO_180103</name>
</gene>
<evidence type="ECO:0000313" key="1">
    <source>
        <dbReference type="EMBL" id="CCG40134.1"/>
    </source>
</evidence>
<dbReference type="Proteomes" id="UP000004169">
    <property type="component" value="Unassembled WGS sequence"/>
</dbReference>
<dbReference type="EMBL" id="CAHP01000010">
    <property type="protein sequence ID" value="CCG40134.1"/>
    <property type="molecule type" value="Genomic_DNA"/>
</dbReference>
<dbReference type="STRING" id="1150626.PHAMO_180103"/>
<keyword evidence="2" id="KW-1185">Reference proteome</keyword>
<dbReference type="Pfam" id="PF13711">
    <property type="entry name" value="DUF4160"/>
    <property type="match status" value="1"/>
</dbReference>
<dbReference type="AlphaFoldDB" id="H8FP46"/>
<comment type="caution">
    <text evidence="1">The sequence shown here is derived from an EMBL/GenBank/DDBJ whole genome shotgun (WGS) entry which is preliminary data.</text>
</comment>